<proteinExistence type="predicted"/>
<dbReference type="Proteomes" id="UP000001555">
    <property type="component" value="Unassembled WGS sequence"/>
</dbReference>
<name>B7QD57_IXOSC</name>
<dbReference type="InParanoid" id="B7QD57"/>
<sequence length="142" mass="15362">MDGSERSGKGRRCRGPVDDDDQEKQSGRLDAFSGETLVGIGGGEAKKARIHERGAAGCQCLPRACFRHRVEKRRQSICGGSESTVPGLGIKPRPRCRLLVLRLTEHLREICRDAVGLLIAAKPLLDATPLGRSFARAASEQS</sequence>
<evidence type="ECO:0000313" key="3">
    <source>
        <dbReference type="EnsemblMetazoa" id="ISCW022884-PA"/>
    </source>
</evidence>
<dbReference type="EMBL" id="DS911299">
    <property type="protein sequence ID" value="EEC16779.1"/>
    <property type="molecule type" value="Genomic_DNA"/>
</dbReference>
<keyword evidence="4" id="KW-1185">Reference proteome</keyword>
<reference evidence="3" key="2">
    <citation type="submission" date="2020-05" db="UniProtKB">
        <authorList>
            <consortium name="EnsemblMetazoa"/>
        </authorList>
    </citation>
    <scope>IDENTIFICATION</scope>
    <source>
        <strain evidence="3">wikel</strain>
    </source>
</reference>
<evidence type="ECO:0000313" key="2">
    <source>
        <dbReference type="EMBL" id="EEC16779.1"/>
    </source>
</evidence>
<evidence type="ECO:0000256" key="1">
    <source>
        <dbReference type="SAM" id="MobiDB-lite"/>
    </source>
</evidence>
<reference evidence="2 4" key="1">
    <citation type="submission" date="2008-03" db="EMBL/GenBank/DDBJ databases">
        <title>Annotation of Ixodes scapularis.</title>
        <authorList>
            <consortium name="Ixodes scapularis Genome Project Consortium"/>
            <person name="Caler E."/>
            <person name="Hannick L.I."/>
            <person name="Bidwell S."/>
            <person name="Joardar V."/>
            <person name="Thiagarajan M."/>
            <person name="Amedeo P."/>
            <person name="Galinsky K.J."/>
            <person name="Schobel S."/>
            <person name="Inman J."/>
            <person name="Hostetler J."/>
            <person name="Miller J."/>
            <person name="Hammond M."/>
            <person name="Megy K."/>
            <person name="Lawson D."/>
            <person name="Kodira C."/>
            <person name="Sutton G."/>
            <person name="Meyer J."/>
            <person name="Hill C.A."/>
            <person name="Birren B."/>
            <person name="Nene V."/>
            <person name="Collins F."/>
            <person name="Alarcon-Chaidez F."/>
            <person name="Wikel S."/>
            <person name="Strausberg R."/>
        </authorList>
    </citation>
    <scope>NUCLEOTIDE SEQUENCE [LARGE SCALE GENOMIC DNA]</scope>
    <source>
        <strain evidence="4">Wikel</strain>
        <strain evidence="2">Wikel colony</strain>
    </source>
</reference>
<dbReference type="AlphaFoldDB" id="B7QD57"/>
<organism>
    <name type="scientific">Ixodes scapularis</name>
    <name type="common">Black-legged tick</name>
    <name type="synonym">Deer tick</name>
    <dbReference type="NCBI Taxonomy" id="6945"/>
    <lineage>
        <taxon>Eukaryota</taxon>
        <taxon>Metazoa</taxon>
        <taxon>Ecdysozoa</taxon>
        <taxon>Arthropoda</taxon>
        <taxon>Chelicerata</taxon>
        <taxon>Arachnida</taxon>
        <taxon>Acari</taxon>
        <taxon>Parasitiformes</taxon>
        <taxon>Ixodida</taxon>
        <taxon>Ixodoidea</taxon>
        <taxon>Ixodidae</taxon>
        <taxon>Ixodinae</taxon>
        <taxon>Ixodes</taxon>
    </lineage>
</organism>
<dbReference type="EnsemblMetazoa" id="ISCW022884-RA">
    <property type="protein sequence ID" value="ISCW022884-PA"/>
    <property type="gene ID" value="ISCW022884"/>
</dbReference>
<accession>B7QD57</accession>
<evidence type="ECO:0000313" key="4">
    <source>
        <dbReference type="Proteomes" id="UP000001555"/>
    </source>
</evidence>
<dbReference type="PaxDb" id="6945-B7QD57"/>
<dbReference type="HOGENOM" id="CLU_1817932_0_0_1"/>
<gene>
    <name evidence="2" type="ORF">IscW_ISCW022884</name>
</gene>
<dbReference type="VEuPathDB" id="VectorBase:ISCI022884"/>
<dbReference type="VEuPathDB" id="VectorBase:ISCW022884"/>
<protein>
    <submittedName>
        <fullName evidence="2 3">Uncharacterized protein</fullName>
    </submittedName>
</protein>
<dbReference type="EMBL" id="ABJB011019267">
    <property type="status" value="NOT_ANNOTATED_CDS"/>
    <property type="molecule type" value="Genomic_DNA"/>
</dbReference>
<feature type="region of interest" description="Disordered" evidence="1">
    <location>
        <begin position="1"/>
        <end position="29"/>
    </location>
</feature>